<proteinExistence type="predicted"/>
<evidence type="ECO:0000256" key="1">
    <source>
        <dbReference type="ARBA" id="ARBA00022679"/>
    </source>
</evidence>
<sequence>MCRAPEPIFRFRTLTTKMLYYLEPNKDYRNDSLRHGVDFSPEDIRVDTAKHYDDCYWDYRTAWFNNENLALHYGYWDKNTKTHAEALLNKNRILAEIADIKPEDHVLDAGCGIGGSSIWLAKHVGCRATGITVSAKQVEHAKRNAKRHGVSDKVDFYEADFCKTPFPDESFDVVWAVESSCYAIDKRDFFRESYRLLRKGGTLIACDGYTTRREFNEEEWRAVMDCLNGWAVPNLASVEEYQAGMEECGFRDVHITEATAETMPSSRRMYRIALWTYPMQLTMQWLGLRSKAQTANFKVALAQYKVFRDGLVRYCIFRAKK</sequence>
<protein>
    <submittedName>
        <fullName evidence="3">Cyclopropane fatty-acyl-phospholipid synthase-like methyltransferase</fullName>
    </submittedName>
</protein>
<dbReference type="Proteomes" id="UP001162030">
    <property type="component" value="Chromosome"/>
</dbReference>
<dbReference type="Pfam" id="PF08241">
    <property type="entry name" value="Methyltransf_11"/>
    <property type="match status" value="1"/>
</dbReference>
<evidence type="ECO:0000259" key="2">
    <source>
        <dbReference type="Pfam" id="PF08241"/>
    </source>
</evidence>
<keyword evidence="4" id="KW-1185">Reference proteome</keyword>
<dbReference type="InterPro" id="IPR029063">
    <property type="entry name" value="SAM-dependent_MTases_sf"/>
</dbReference>
<keyword evidence="1" id="KW-0808">Transferase</keyword>
<dbReference type="SUPFAM" id="SSF53335">
    <property type="entry name" value="S-adenosyl-L-methionine-dependent methyltransferases"/>
    <property type="match status" value="1"/>
</dbReference>
<dbReference type="EMBL" id="OX458333">
    <property type="protein sequence ID" value="CAI8891562.1"/>
    <property type="molecule type" value="Genomic_DNA"/>
</dbReference>
<name>A0ABN8X5Z5_9GAMM</name>
<feature type="domain" description="Methyltransferase type 11" evidence="2">
    <location>
        <begin position="107"/>
        <end position="204"/>
    </location>
</feature>
<reference evidence="3 4" key="1">
    <citation type="submission" date="2023-03" db="EMBL/GenBank/DDBJ databases">
        <authorList>
            <person name="Pearce D."/>
        </authorList>
    </citation>
    <scope>NUCLEOTIDE SEQUENCE [LARGE SCALE GENOMIC DNA]</scope>
    <source>
        <strain evidence="3">Msz</strain>
    </source>
</reference>
<dbReference type="Gene3D" id="3.40.50.150">
    <property type="entry name" value="Vaccinia Virus protein VP39"/>
    <property type="match status" value="1"/>
</dbReference>
<dbReference type="PANTHER" id="PTHR44068">
    <property type="entry name" value="ZGC:194242"/>
    <property type="match status" value="1"/>
</dbReference>
<organism evidence="3 4">
    <name type="scientific">Methylocaldum szegediense</name>
    <dbReference type="NCBI Taxonomy" id="73780"/>
    <lineage>
        <taxon>Bacteria</taxon>
        <taxon>Pseudomonadati</taxon>
        <taxon>Pseudomonadota</taxon>
        <taxon>Gammaproteobacteria</taxon>
        <taxon>Methylococcales</taxon>
        <taxon>Methylococcaceae</taxon>
        <taxon>Methylocaldum</taxon>
    </lineage>
</organism>
<evidence type="ECO:0000313" key="4">
    <source>
        <dbReference type="Proteomes" id="UP001162030"/>
    </source>
</evidence>
<accession>A0ABN8X5Z5</accession>
<evidence type="ECO:0000313" key="3">
    <source>
        <dbReference type="EMBL" id="CAI8891562.1"/>
    </source>
</evidence>
<dbReference type="CDD" id="cd02440">
    <property type="entry name" value="AdoMet_MTases"/>
    <property type="match status" value="1"/>
</dbReference>
<gene>
    <name evidence="3" type="ORF">MSZNOR_3256</name>
</gene>
<dbReference type="InterPro" id="IPR050447">
    <property type="entry name" value="Erg6_SMT_methyltransf"/>
</dbReference>
<dbReference type="InterPro" id="IPR013216">
    <property type="entry name" value="Methyltransf_11"/>
</dbReference>
<dbReference type="PANTHER" id="PTHR44068:SF11">
    <property type="entry name" value="GERANYL DIPHOSPHATE 2-C-METHYLTRANSFERASE"/>
    <property type="match status" value="1"/>
</dbReference>